<organism evidence="8 9">
    <name type="scientific">Neobacillus niacini</name>
    <dbReference type="NCBI Taxonomy" id="86668"/>
    <lineage>
        <taxon>Bacteria</taxon>
        <taxon>Bacillati</taxon>
        <taxon>Bacillota</taxon>
        <taxon>Bacilli</taxon>
        <taxon>Bacillales</taxon>
        <taxon>Bacillaceae</taxon>
        <taxon>Neobacillus</taxon>
    </lineage>
</organism>
<dbReference type="GO" id="GO:0010181">
    <property type="term" value="F:FMN binding"/>
    <property type="evidence" value="ECO:0007669"/>
    <property type="project" value="UniProtKB-UniRule"/>
</dbReference>
<dbReference type="Proteomes" id="UP000548423">
    <property type="component" value="Unassembled WGS sequence"/>
</dbReference>
<dbReference type="EC" id="1.6.5.-" evidence="6"/>
<dbReference type="AlphaFoldDB" id="A0A852T8F3"/>
<evidence type="ECO:0000256" key="5">
    <source>
        <dbReference type="ARBA" id="ARBA00048542"/>
    </source>
</evidence>
<dbReference type="InterPro" id="IPR050104">
    <property type="entry name" value="FMN-dep_NADH:Q_OxRdtase_AzoR1"/>
</dbReference>
<evidence type="ECO:0000256" key="2">
    <source>
        <dbReference type="ARBA" id="ARBA00022643"/>
    </source>
</evidence>
<reference evidence="9" key="2">
    <citation type="submission" date="2020-08" db="EMBL/GenBank/DDBJ databases">
        <title>The Agave Microbiome: Exploring the role of microbial communities in plant adaptations to desert environments.</title>
        <authorList>
            <person name="Partida-Martinez L.P."/>
        </authorList>
    </citation>
    <scope>NUCLEOTIDE SEQUENCE [LARGE SCALE GENOMIC DNA]</scope>
    <source>
        <strain evidence="9">AT2.8</strain>
    </source>
</reference>
<gene>
    <name evidence="6" type="primary">azoR</name>
    <name evidence="8" type="ORF">F4694_000453</name>
</gene>
<dbReference type="InterPro" id="IPR029039">
    <property type="entry name" value="Flavoprotein-like_sf"/>
</dbReference>
<comment type="function">
    <text evidence="6">Quinone reductase that provides resistance to thiol-specific stress caused by electrophilic quinones.</text>
</comment>
<keyword evidence="2 6" id="KW-0288">FMN</keyword>
<dbReference type="Gene3D" id="3.40.50.360">
    <property type="match status" value="1"/>
</dbReference>
<evidence type="ECO:0000313" key="9">
    <source>
        <dbReference type="Proteomes" id="UP000548423"/>
    </source>
</evidence>
<dbReference type="EMBL" id="JACCBX010000001">
    <property type="protein sequence ID" value="NYE03734.1"/>
    <property type="molecule type" value="Genomic_DNA"/>
</dbReference>
<dbReference type="InterPro" id="IPR023048">
    <property type="entry name" value="NADH:quinone_OxRdtase_FMN_depd"/>
</dbReference>
<evidence type="ECO:0000259" key="7">
    <source>
        <dbReference type="Pfam" id="PF02525"/>
    </source>
</evidence>
<accession>A0A852T8F3</accession>
<sequence>MAKLLYITVNPKNDIKLSKGMQLGEAFLEEFKQQKPDVEIEHMHLYDMDIPQIDMDLLYARAKLSFMGKTFDELTEGEQKQITAMHALADRFIAADYYVFVTPIWNFGSPAILKAFLDNLFIVNKTFVNTHEGAKGLLTNRKVLHIQTRGGIYSTGPMVEFEFGDRFLTKVLGFLGMEVMPTVFAEGMDHFPKQVPEIMAKAKEQVIEAAREMAKEKVTV</sequence>
<dbReference type="EC" id="1.7.1.17" evidence="6"/>
<comment type="caution">
    <text evidence="6">Lacks conserved residue(s) required for the propagation of feature annotation.</text>
</comment>
<dbReference type="SUPFAM" id="SSF52218">
    <property type="entry name" value="Flavoproteins"/>
    <property type="match status" value="1"/>
</dbReference>
<dbReference type="PANTHER" id="PTHR43741:SF7">
    <property type="entry name" value="FMN-DEPENDENT NADH:QUINONE OXIDOREDUCTASE"/>
    <property type="match status" value="1"/>
</dbReference>
<dbReference type="GO" id="GO:0016655">
    <property type="term" value="F:oxidoreductase activity, acting on NAD(P)H, quinone or similar compound as acceptor"/>
    <property type="evidence" value="ECO:0007669"/>
    <property type="project" value="InterPro"/>
</dbReference>
<dbReference type="GO" id="GO:0009055">
    <property type="term" value="F:electron transfer activity"/>
    <property type="evidence" value="ECO:0007669"/>
    <property type="project" value="UniProtKB-UniRule"/>
</dbReference>
<evidence type="ECO:0000256" key="3">
    <source>
        <dbReference type="ARBA" id="ARBA00023002"/>
    </source>
</evidence>
<reference evidence="9" key="1">
    <citation type="submission" date="2020-07" db="EMBL/GenBank/DDBJ databases">
        <authorList>
            <person name="Partida-Martinez L."/>
            <person name="Huntemann M."/>
            <person name="Clum A."/>
            <person name="Wang J."/>
            <person name="Palaniappan K."/>
            <person name="Ritter S."/>
            <person name="Chen I.-M."/>
            <person name="Stamatis D."/>
            <person name="Reddy T."/>
            <person name="O'Malley R."/>
            <person name="Daum C."/>
            <person name="Shapiro N."/>
            <person name="Ivanova N."/>
            <person name="Kyrpides N."/>
            <person name="Woyke T."/>
        </authorList>
    </citation>
    <scope>NUCLEOTIDE SEQUENCE [LARGE SCALE GENOMIC DNA]</scope>
    <source>
        <strain evidence="9">AT2.8</strain>
    </source>
</reference>
<comment type="catalytic activity">
    <reaction evidence="5">
        <text>N,N-dimethyl-1,4-phenylenediamine + anthranilate + 2 NAD(+) = 2-(4-dimethylaminophenyl)diazenylbenzoate + 2 NADH + 2 H(+)</text>
        <dbReference type="Rhea" id="RHEA:55872"/>
        <dbReference type="ChEBI" id="CHEBI:15378"/>
        <dbReference type="ChEBI" id="CHEBI:15783"/>
        <dbReference type="ChEBI" id="CHEBI:16567"/>
        <dbReference type="ChEBI" id="CHEBI:57540"/>
        <dbReference type="ChEBI" id="CHEBI:57945"/>
        <dbReference type="ChEBI" id="CHEBI:71579"/>
        <dbReference type="EC" id="1.7.1.17"/>
    </reaction>
    <physiologicalReaction direction="right-to-left" evidence="5">
        <dbReference type="Rhea" id="RHEA:55874"/>
    </physiologicalReaction>
</comment>
<comment type="catalytic activity">
    <reaction evidence="6">
        <text>2 a quinone + NADH + H(+) = 2 a 1,4-benzosemiquinone + NAD(+)</text>
        <dbReference type="Rhea" id="RHEA:65952"/>
        <dbReference type="ChEBI" id="CHEBI:15378"/>
        <dbReference type="ChEBI" id="CHEBI:57540"/>
        <dbReference type="ChEBI" id="CHEBI:57945"/>
        <dbReference type="ChEBI" id="CHEBI:132124"/>
        <dbReference type="ChEBI" id="CHEBI:134225"/>
    </reaction>
</comment>
<feature type="domain" description="Flavodoxin-like fold" evidence="7">
    <location>
        <begin position="3"/>
        <end position="207"/>
    </location>
</feature>
<dbReference type="PANTHER" id="PTHR43741">
    <property type="entry name" value="FMN-DEPENDENT NADH-AZOREDUCTASE 1"/>
    <property type="match status" value="1"/>
</dbReference>
<evidence type="ECO:0000256" key="6">
    <source>
        <dbReference type="HAMAP-Rule" id="MF_01216"/>
    </source>
</evidence>
<evidence type="ECO:0000256" key="4">
    <source>
        <dbReference type="ARBA" id="ARBA00023027"/>
    </source>
</evidence>
<protein>
    <recommendedName>
        <fullName evidence="6">FMN dependent NADH:quinone oxidoreductase</fullName>
        <ecNumber evidence="6">1.6.5.-</ecNumber>
    </recommendedName>
    <alternativeName>
        <fullName evidence="6">Azo-dye reductase</fullName>
    </alternativeName>
    <alternativeName>
        <fullName evidence="6">FMN-dependent NADH-azo compound oxidoreductase</fullName>
    </alternativeName>
    <alternativeName>
        <fullName evidence="6">FMN-dependent NADH-azoreductase</fullName>
        <ecNumber evidence="6">1.7.1.17</ecNumber>
    </alternativeName>
</protein>
<evidence type="ECO:0000256" key="1">
    <source>
        <dbReference type="ARBA" id="ARBA00022630"/>
    </source>
</evidence>
<dbReference type="GO" id="GO:0016652">
    <property type="term" value="F:oxidoreductase activity, acting on NAD(P)H as acceptor"/>
    <property type="evidence" value="ECO:0007669"/>
    <property type="project" value="UniProtKB-UniRule"/>
</dbReference>
<dbReference type="InterPro" id="IPR003680">
    <property type="entry name" value="Flavodoxin_fold"/>
</dbReference>
<evidence type="ECO:0000313" key="8">
    <source>
        <dbReference type="EMBL" id="NYE03734.1"/>
    </source>
</evidence>
<comment type="cofactor">
    <cofactor evidence="6">
        <name>FMN</name>
        <dbReference type="ChEBI" id="CHEBI:58210"/>
    </cofactor>
    <text evidence="6">Binds 1 FMN per subunit.</text>
</comment>
<comment type="function">
    <text evidence="6">Also exhibits azoreductase activity. Catalyzes the reductive cleavage of the azo bond in aromatic azo compounds to the corresponding amines.</text>
</comment>
<keyword evidence="1 6" id="KW-0285">Flavoprotein</keyword>
<feature type="binding site" evidence="6">
    <location>
        <begin position="148"/>
        <end position="151"/>
    </location>
    <ligand>
        <name>FMN</name>
        <dbReference type="ChEBI" id="CHEBI:58210"/>
    </ligand>
</feature>
<keyword evidence="4 6" id="KW-0520">NAD</keyword>
<name>A0A852T8F3_9BACI</name>
<proteinExistence type="inferred from homology"/>
<dbReference type="Pfam" id="PF02525">
    <property type="entry name" value="Flavodoxin_2"/>
    <property type="match status" value="1"/>
</dbReference>
<comment type="caution">
    <text evidence="8">The sequence shown here is derived from an EMBL/GenBank/DDBJ whole genome shotgun (WGS) entry which is preliminary data.</text>
</comment>
<comment type="subunit">
    <text evidence="6">Homodimer.</text>
</comment>
<keyword evidence="3 6" id="KW-0560">Oxidoreductase</keyword>
<dbReference type="HAMAP" id="MF_01216">
    <property type="entry name" value="Azoreductase_type1"/>
    <property type="match status" value="1"/>
</dbReference>
<comment type="similarity">
    <text evidence="6">Belongs to the azoreductase type 1 family.</text>
</comment>